<evidence type="ECO:0000313" key="4">
    <source>
        <dbReference type="EMBL" id="KAA2264625.1"/>
    </source>
</evidence>
<feature type="transmembrane region" description="Helical" evidence="2">
    <location>
        <begin position="520"/>
        <end position="540"/>
    </location>
</feature>
<accession>A0A5B2XN96</accession>
<dbReference type="Pfam" id="PF13560">
    <property type="entry name" value="HTH_31"/>
    <property type="match status" value="1"/>
</dbReference>
<sequence length="799" mass="86471">MTNQFGALLRRLRRQAGLTQERLSERSGIGVRTIRGFETGERTDPRVATVRMLADALALAPADRDELLAAAAGPTGPEPSAPPEAGGTGHVSEHRPEPGASAGRSRSALHDTLAETADQLALTVGTRWQREEEQRQIQDPFPLPVRWQAADEHLMDHWANIRRAPAGERPGPLDLAGELDGILDAYQRLPSGRLVVLGRAGSGKTILTVRFVLDLLRKRARANAVPVIFNLGSWSPTTTSLREWLTGQLVRDYPGLAAPGPGGSTLAAALVEADLVLPVLDGFDEIAHGLHRAALEALNATTLPMLLTSRPAEYAAAVAGTDVLTSAACVELVDLTLTDVVNYLPRTTRRTSAEATVWDPVLAELRERPDSAASVNLAAVLTTPLMVMLARTIYSNTPDHDPATLLDTGRFGTPEALEDHLLDSFIPTVYRYQPDTGQHRPRRRQWDPDRAEHWLGYLAGHLHRLGTHDLAWWQLGTSMRRSSRAAAVGVLAGLLIGIVEWLVAGVLGGFLGGFDVGFGVWLRYSLADALIVGGTAGLAFGSMHWLTSRPGGTTFEPSRVHIQFRGSTRKVRRRLARRIVVGLAGGLMFGVGYGLVFGGVQGILSGYLETWLRAGLIDASVWGLVFGLGAGLVYGLMSWLEAPLDIRLAASPTELLNTNRRTVGLQLLVWVPVFGLTVVLGGVLSVALLQGILGPLVFTVLGGIVWGLVGGIGGGIGYAISLTAWGRWVALARIWLPLRGRLPLAVTDFLDDAYQRGVLRQAGAVYQFRHARLQDHLTNGFRARQRKTHSRKSRRRKPD</sequence>
<dbReference type="GO" id="GO:0003677">
    <property type="term" value="F:DNA binding"/>
    <property type="evidence" value="ECO:0007669"/>
    <property type="project" value="InterPro"/>
</dbReference>
<feature type="transmembrane region" description="Helical" evidence="2">
    <location>
        <begin position="579"/>
        <end position="600"/>
    </location>
</feature>
<keyword evidence="2" id="KW-0472">Membrane</keyword>
<dbReference type="EMBL" id="VUOB01000010">
    <property type="protein sequence ID" value="KAA2264625.1"/>
    <property type="molecule type" value="Genomic_DNA"/>
</dbReference>
<dbReference type="OrthoDB" id="419058at2"/>
<dbReference type="SUPFAM" id="SSF47413">
    <property type="entry name" value="lambda repressor-like DNA-binding domains"/>
    <property type="match status" value="1"/>
</dbReference>
<dbReference type="PROSITE" id="PS50943">
    <property type="entry name" value="HTH_CROC1"/>
    <property type="match status" value="1"/>
</dbReference>
<feature type="transmembrane region" description="Helical" evidence="2">
    <location>
        <begin position="485"/>
        <end position="514"/>
    </location>
</feature>
<evidence type="ECO:0000259" key="3">
    <source>
        <dbReference type="PROSITE" id="PS50943"/>
    </source>
</evidence>
<dbReference type="SUPFAM" id="SSF52540">
    <property type="entry name" value="P-loop containing nucleoside triphosphate hydrolases"/>
    <property type="match status" value="1"/>
</dbReference>
<dbReference type="InterPro" id="IPR010982">
    <property type="entry name" value="Lambda_DNA-bd_dom_sf"/>
</dbReference>
<proteinExistence type="predicted"/>
<dbReference type="CDD" id="cd00093">
    <property type="entry name" value="HTH_XRE"/>
    <property type="match status" value="1"/>
</dbReference>
<dbReference type="Proteomes" id="UP000323454">
    <property type="component" value="Unassembled WGS sequence"/>
</dbReference>
<feature type="transmembrane region" description="Helical" evidence="2">
    <location>
        <begin position="620"/>
        <end position="640"/>
    </location>
</feature>
<protein>
    <submittedName>
        <fullName evidence="4">Helix-turn-helix domain-containing protein</fullName>
    </submittedName>
</protein>
<reference evidence="4 5" key="2">
    <citation type="submission" date="2019-09" db="EMBL/GenBank/DDBJ databases">
        <authorList>
            <person name="Jin C."/>
        </authorList>
    </citation>
    <scope>NUCLEOTIDE SEQUENCE [LARGE SCALE GENOMIC DNA]</scope>
    <source>
        <strain evidence="4 5">AN110305</strain>
    </source>
</reference>
<dbReference type="Gene3D" id="1.10.260.40">
    <property type="entry name" value="lambda repressor-like DNA-binding domains"/>
    <property type="match status" value="1"/>
</dbReference>
<keyword evidence="2" id="KW-1133">Transmembrane helix</keyword>
<keyword evidence="5" id="KW-1185">Reference proteome</keyword>
<dbReference type="Gene3D" id="3.40.50.300">
    <property type="entry name" value="P-loop containing nucleotide triphosphate hydrolases"/>
    <property type="match status" value="1"/>
</dbReference>
<dbReference type="InterPro" id="IPR027417">
    <property type="entry name" value="P-loop_NTPase"/>
</dbReference>
<dbReference type="Pfam" id="PF05729">
    <property type="entry name" value="NACHT"/>
    <property type="match status" value="1"/>
</dbReference>
<dbReference type="AlphaFoldDB" id="A0A5B2XN96"/>
<evidence type="ECO:0000256" key="1">
    <source>
        <dbReference type="SAM" id="MobiDB-lite"/>
    </source>
</evidence>
<evidence type="ECO:0000313" key="5">
    <source>
        <dbReference type="Proteomes" id="UP000323454"/>
    </source>
</evidence>
<keyword evidence="2" id="KW-0812">Transmembrane</keyword>
<name>A0A5B2XN96_9PSEU</name>
<dbReference type="SMART" id="SM00530">
    <property type="entry name" value="HTH_XRE"/>
    <property type="match status" value="1"/>
</dbReference>
<dbReference type="RefSeq" id="WP_149848429.1">
    <property type="nucleotide sequence ID" value="NZ_VUOB01000010.1"/>
</dbReference>
<reference evidence="4 5" key="1">
    <citation type="submission" date="2019-09" db="EMBL/GenBank/DDBJ databases">
        <title>Goodfellowia gen. nov., a new genus of the Pseudonocardineae related to Actinoalloteichus, containing Goodfellowia coeruleoviolacea gen. nov., comb. nov. gen. nov., comb. nov.</title>
        <authorList>
            <person name="Labeda D."/>
        </authorList>
    </citation>
    <scope>NUCLEOTIDE SEQUENCE [LARGE SCALE GENOMIC DNA]</scope>
    <source>
        <strain evidence="4 5">AN110305</strain>
    </source>
</reference>
<feature type="transmembrane region" description="Helical" evidence="2">
    <location>
        <begin position="667"/>
        <end position="692"/>
    </location>
</feature>
<evidence type="ECO:0000256" key="2">
    <source>
        <dbReference type="SAM" id="Phobius"/>
    </source>
</evidence>
<organism evidence="4 5">
    <name type="scientific">Solihabitans fulvus</name>
    <dbReference type="NCBI Taxonomy" id="1892852"/>
    <lineage>
        <taxon>Bacteria</taxon>
        <taxon>Bacillati</taxon>
        <taxon>Actinomycetota</taxon>
        <taxon>Actinomycetes</taxon>
        <taxon>Pseudonocardiales</taxon>
        <taxon>Pseudonocardiaceae</taxon>
        <taxon>Solihabitans</taxon>
    </lineage>
</organism>
<gene>
    <name evidence="4" type="ORF">F0L68_05870</name>
</gene>
<dbReference type="InterPro" id="IPR001387">
    <property type="entry name" value="Cro/C1-type_HTH"/>
</dbReference>
<feature type="transmembrane region" description="Helical" evidence="2">
    <location>
        <begin position="704"/>
        <end position="725"/>
    </location>
</feature>
<comment type="caution">
    <text evidence="4">The sequence shown here is derived from an EMBL/GenBank/DDBJ whole genome shotgun (WGS) entry which is preliminary data.</text>
</comment>
<feature type="region of interest" description="Disordered" evidence="1">
    <location>
        <begin position="70"/>
        <end position="107"/>
    </location>
</feature>
<dbReference type="InterPro" id="IPR007111">
    <property type="entry name" value="NACHT_NTPase"/>
</dbReference>
<feature type="domain" description="HTH cro/C1-type" evidence="3">
    <location>
        <begin position="9"/>
        <end position="64"/>
    </location>
</feature>